<comment type="caution">
    <text evidence="7">The sequence shown here is derived from an EMBL/GenBank/DDBJ whole genome shotgun (WGS) entry which is preliminary data.</text>
</comment>
<keyword evidence="5" id="KW-0411">Iron-sulfur</keyword>
<dbReference type="CDD" id="cd00207">
    <property type="entry name" value="fer2"/>
    <property type="match status" value="1"/>
</dbReference>
<dbReference type="Gene3D" id="1.10.150.120">
    <property type="entry name" value="[2Fe-2S]-binding domain"/>
    <property type="match status" value="1"/>
</dbReference>
<keyword evidence="8" id="KW-1185">Reference proteome</keyword>
<dbReference type="EMBL" id="BAABGT010000093">
    <property type="protein sequence ID" value="GAA4555547.1"/>
    <property type="molecule type" value="Genomic_DNA"/>
</dbReference>
<keyword evidence="3" id="KW-0560">Oxidoreductase</keyword>
<accession>A0ABP8S0N3</accession>
<reference evidence="8" key="1">
    <citation type="journal article" date="2019" name="Int. J. Syst. Evol. Microbiol.">
        <title>The Global Catalogue of Microorganisms (GCM) 10K type strain sequencing project: providing services to taxonomists for standard genome sequencing and annotation.</title>
        <authorList>
            <consortium name="The Broad Institute Genomics Platform"/>
            <consortium name="The Broad Institute Genome Sequencing Center for Infectious Disease"/>
            <person name="Wu L."/>
            <person name="Ma J."/>
        </authorList>
    </citation>
    <scope>NUCLEOTIDE SEQUENCE [LARGE SCALE GENOMIC DNA]</scope>
    <source>
        <strain evidence="8">JCM 17906</strain>
    </source>
</reference>
<feature type="domain" description="2Fe-2S ferredoxin-type" evidence="6">
    <location>
        <begin position="10"/>
        <end position="86"/>
    </location>
</feature>
<dbReference type="PANTHER" id="PTHR44379:SF5">
    <property type="entry name" value="OXIDOREDUCTASE WITH IRON-SULFUR SUBUNIT"/>
    <property type="match status" value="1"/>
</dbReference>
<evidence type="ECO:0000313" key="8">
    <source>
        <dbReference type="Proteomes" id="UP001501598"/>
    </source>
</evidence>
<protein>
    <submittedName>
        <fullName evidence="7">(2Fe-2S)-binding protein</fullName>
    </submittedName>
</protein>
<evidence type="ECO:0000256" key="4">
    <source>
        <dbReference type="ARBA" id="ARBA00023004"/>
    </source>
</evidence>
<evidence type="ECO:0000256" key="5">
    <source>
        <dbReference type="ARBA" id="ARBA00023014"/>
    </source>
</evidence>
<dbReference type="InterPro" id="IPR002888">
    <property type="entry name" value="2Fe-2S-bd"/>
</dbReference>
<keyword evidence="1" id="KW-0001">2Fe-2S</keyword>
<dbReference type="Gene3D" id="3.10.20.30">
    <property type="match status" value="1"/>
</dbReference>
<keyword evidence="4" id="KW-0408">Iron</keyword>
<organism evidence="7 8">
    <name type="scientific">Pseudonocardia xishanensis</name>
    <dbReference type="NCBI Taxonomy" id="630995"/>
    <lineage>
        <taxon>Bacteria</taxon>
        <taxon>Bacillati</taxon>
        <taxon>Actinomycetota</taxon>
        <taxon>Actinomycetes</taxon>
        <taxon>Pseudonocardiales</taxon>
        <taxon>Pseudonocardiaceae</taxon>
        <taxon>Pseudonocardia</taxon>
    </lineage>
</organism>
<dbReference type="InterPro" id="IPR036010">
    <property type="entry name" value="2Fe-2S_ferredoxin-like_sf"/>
</dbReference>
<dbReference type="SUPFAM" id="SSF47741">
    <property type="entry name" value="CO dehydrogenase ISP C-domain like"/>
    <property type="match status" value="1"/>
</dbReference>
<dbReference type="RefSeq" id="WP_345425002.1">
    <property type="nucleotide sequence ID" value="NZ_BAABGT010000093.1"/>
</dbReference>
<dbReference type="InterPro" id="IPR036884">
    <property type="entry name" value="2Fe-2S-bd_dom_sf"/>
</dbReference>
<dbReference type="Proteomes" id="UP001501598">
    <property type="component" value="Unassembled WGS sequence"/>
</dbReference>
<dbReference type="SUPFAM" id="SSF54292">
    <property type="entry name" value="2Fe-2S ferredoxin-like"/>
    <property type="match status" value="1"/>
</dbReference>
<gene>
    <name evidence="7" type="ORF">GCM10023175_56000</name>
</gene>
<dbReference type="Pfam" id="PF00111">
    <property type="entry name" value="Fer2"/>
    <property type="match status" value="1"/>
</dbReference>
<keyword evidence="2" id="KW-0479">Metal-binding</keyword>
<dbReference type="PANTHER" id="PTHR44379">
    <property type="entry name" value="OXIDOREDUCTASE WITH IRON-SULFUR SUBUNIT"/>
    <property type="match status" value="1"/>
</dbReference>
<dbReference type="InterPro" id="IPR012675">
    <property type="entry name" value="Beta-grasp_dom_sf"/>
</dbReference>
<dbReference type="InterPro" id="IPR001041">
    <property type="entry name" value="2Fe-2S_ferredoxin-type"/>
</dbReference>
<dbReference type="PROSITE" id="PS00197">
    <property type="entry name" value="2FE2S_FER_1"/>
    <property type="match status" value="1"/>
</dbReference>
<evidence type="ECO:0000259" key="6">
    <source>
        <dbReference type="PROSITE" id="PS51085"/>
    </source>
</evidence>
<dbReference type="Pfam" id="PF01799">
    <property type="entry name" value="Fer2_2"/>
    <property type="match status" value="1"/>
</dbReference>
<dbReference type="InterPro" id="IPR006058">
    <property type="entry name" value="2Fe2S_fd_BS"/>
</dbReference>
<sequence>MTTDEKTEAHPVEFELNGRRIRLQVDPRTLLADVVRHEAGLTGLKIACEQGVCGSCTVLEDGRPIRSCITLAVQVDGSSIETIESIAGHSADLHPIQESFQREHGLQCGFCTPGMVLTAKALLAENPDPSEQEIREYLSGNVCRCTGYVGIVASVRDAARCTRSARTSTVGTEGEGV</sequence>
<evidence type="ECO:0000313" key="7">
    <source>
        <dbReference type="EMBL" id="GAA4555547.1"/>
    </source>
</evidence>
<dbReference type="InterPro" id="IPR051452">
    <property type="entry name" value="Diverse_Oxidoreductases"/>
</dbReference>
<dbReference type="PROSITE" id="PS51085">
    <property type="entry name" value="2FE2S_FER_2"/>
    <property type="match status" value="1"/>
</dbReference>
<name>A0ABP8S0N3_9PSEU</name>
<proteinExistence type="predicted"/>
<evidence type="ECO:0000256" key="1">
    <source>
        <dbReference type="ARBA" id="ARBA00022714"/>
    </source>
</evidence>
<evidence type="ECO:0000256" key="3">
    <source>
        <dbReference type="ARBA" id="ARBA00023002"/>
    </source>
</evidence>
<evidence type="ECO:0000256" key="2">
    <source>
        <dbReference type="ARBA" id="ARBA00022723"/>
    </source>
</evidence>